<reference evidence="3" key="1">
    <citation type="journal article" date="2019" name="Int. J. Syst. Evol. Microbiol.">
        <title>The Global Catalogue of Microorganisms (GCM) 10K type strain sequencing project: providing services to taxonomists for standard genome sequencing and annotation.</title>
        <authorList>
            <consortium name="The Broad Institute Genomics Platform"/>
            <consortium name="The Broad Institute Genome Sequencing Center for Infectious Disease"/>
            <person name="Wu L."/>
            <person name="Ma J."/>
        </authorList>
    </citation>
    <scope>NUCLEOTIDE SEQUENCE [LARGE SCALE GENOMIC DNA]</scope>
    <source>
        <strain evidence="3">CGMCC 1.3685</strain>
    </source>
</reference>
<comment type="caution">
    <text evidence="2">The sequence shown here is derived from an EMBL/GenBank/DDBJ whole genome shotgun (WGS) entry which is preliminary data.</text>
</comment>
<keyword evidence="3" id="KW-1185">Reference proteome</keyword>
<evidence type="ECO:0000313" key="2">
    <source>
        <dbReference type="EMBL" id="GGJ55588.1"/>
    </source>
</evidence>
<feature type="compositionally biased region" description="Polar residues" evidence="1">
    <location>
        <begin position="1"/>
        <end position="15"/>
    </location>
</feature>
<feature type="region of interest" description="Disordered" evidence="1">
    <location>
        <begin position="1"/>
        <end position="20"/>
    </location>
</feature>
<name>A0ABQ2DF53_9MICC</name>
<evidence type="ECO:0000256" key="1">
    <source>
        <dbReference type="SAM" id="MobiDB-lite"/>
    </source>
</evidence>
<accession>A0ABQ2DF53</accession>
<organism evidence="2 3">
    <name type="scientific">Glutamicibacter ardleyensis</name>
    <dbReference type="NCBI Taxonomy" id="225894"/>
    <lineage>
        <taxon>Bacteria</taxon>
        <taxon>Bacillati</taxon>
        <taxon>Actinomycetota</taxon>
        <taxon>Actinomycetes</taxon>
        <taxon>Micrococcales</taxon>
        <taxon>Micrococcaceae</taxon>
        <taxon>Glutamicibacter</taxon>
    </lineage>
</organism>
<evidence type="ECO:0000313" key="3">
    <source>
        <dbReference type="Proteomes" id="UP000606115"/>
    </source>
</evidence>
<gene>
    <name evidence="2" type="ORF">GCM10007173_12950</name>
</gene>
<dbReference type="GeneID" id="303303676"/>
<proteinExistence type="predicted"/>
<dbReference type="EMBL" id="BMKX01000002">
    <property type="protein sequence ID" value="GGJ55588.1"/>
    <property type="molecule type" value="Genomic_DNA"/>
</dbReference>
<dbReference type="Proteomes" id="UP000606115">
    <property type="component" value="Unassembled WGS sequence"/>
</dbReference>
<dbReference type="RefSeq" id="WP_188684500.1">
    <property type="nucleotide sequence ID" value="NZ_BMKX01000002.1"/>
</dbReference>
<protein>
    <submittedName>
        <fullName evidence="2">Uncharacterized protein</fullName>
    </submittedName>
</protein>
<sequence>MQPTVGRTVHYQSYGTPGGEYLPEPRAAIVTSVEGAIEDADGVVTQYLSLAVLNPTGFFFNLAVPSSPEPKPGHWNWPPIV</sequence>